<gene>
    <name evidence="2" type="ORF">O987_06340</name>
</gene>
<reference evidence="2 3" key="1">
    <citation type="journal article" date="2014" name="Genome Announc.">
        <title>Complete Genome Sequence of Polychlorinated Biphenyl Degrader Comamonas testosteroni TK102 (NBRC 109938).</title>
        <authorList>
            <person name="Fukuda K."/>
            <person name="Hosoyama A."/>
            <person name="Tsuchikane K."/>
            <person name="Ohji S."/>
            <person name="Yamazoe A."/>
            <person name="Fujita N."/>
            <person name="Shintani M."/>
            <person name="Kimbara K."/>
        </authorList>
    </citation>
    <scope>NUCLEOTIDE SEQUENCE [LARGE SCALE GENOMIC DNA]</scope>
    <source>
        <strain evidence="2">TK102</strain>
    </source>
</reference>
<dbReference type="InterPro" id="IPR019670">
    <property type="entry name" value="DUF2523"/>
</dbReference>
<dbReference type="Pfam" id="PF10734">
    <property type="entry name" value="DUF2523"/>
    <property type="match status" value="1"/>
</dbReference>
<feature type="transmembrane region" description="Helical" evidence="1">
    <location>
        <begin position="72"/>
        <end position="90"/>
    </location>
</feature>
<protein>
    <submittedName>
        <fullName evidence="2">Cobalt ABC transporter permease</fullName>
    </submittedName>
</protein>
<dbReference type="RefSeq" id="WP_043371162.1">
    <property type="nucleotide sequence ID" value="NZ_CP006704.1"/>
</dbReference>
<sequence length="100" mass="10576">MPMFVSWILAGLIQIAGSLVGRVLLALGFGFVEYVGFSALIDNIKSQASSLIGAVGSSELAAWAGFFRIDVHLSIILSAIGVKVMLNALGGDKIRRLVKK</sequence>
<dbReference type="EMBL" id="CP006704">
    <property type="protein sequence ID" value="AIJ45426.1"/>
    <property type="molecule type" value="Genomic_DNA"/>
</dbReference>
<dbReference type="Proteomes" id="UP000028782">
    <property type="component" value="Chromosome"/>
</dbReference>
<evidence type="ECO:0000256" key="1">
    <source>
        <dbReference type="SAM" id="Phobius"/>
    </source>
</evidence>
<evidence type="ECO:0000313" key="2">
    <source>
        <dbReference type="EMBL" id="AIJ45426.1"/>
    </source>
</evidence>
<dbReference type="AlphaFoldDB" id="A0A076PL43"/>
<organism evidence="2 3">
    <name type="scientific">Comamonas testosteroni TK102</name>
    <dbReference type="NCBI Taxonomy" id="1392005"/>
    <lineage>
        <taxon>Bacteria</taxon>
        <taxon>Pseudomonadati</taxon>
        <taxon>Pseudomonadota</taxon>
        <taxon>Betaproteobacteria</taxon>
        <taxon>Burkholderiales</taxon>
        <taxon>Comamonadaceae</taxon>
        <taxon>Comamonas</taxon>
    </lineage>
</organism>
<keyword evidence="1" id="KW-1133">Transmembrane helix</keyword>
<feature type="transmembrane region" description="Helical" evidence="1">
    <location>
        <begin position="6"/>
        <end position="36"/>
    </location>
</feature>
<dbReference type="HOGENOM" id="CLU_2301004_0_0_4"/>
<keyword evidence="1" id="KW-0472">Membrane</keyword>
<name>A0A076PL43_COMTE</name>
<proteinExistence type="predicted"/>
<dbReference type="KEGG" id="ctes:O987_06340"/>
<accession>A0A076PL43</accession>
<keyword evidence="1" id="KW-0812">Transmembrane</keyword>
<evidence type="ECO:0000313" key="3">
    <source>
        <dbReference type="Proteomes" id="UP000028782"/>
    </source>
</evidence>